<dbReference type="PANTHER" id="PTHR19848:SF8">
    <property type="entry name" value="F-BOX AND WD REPEAT DOMAIN CONTAINING 7"/>
    <property type="match status" value="1"/>
</dbReference>
<organism evidence="5 6">
    <name type="scientific">Pycnococcus provasolii</name>
    <dbReference type="NCBI Taxonomy" id="41880"/>
    <lineage>
        <taxon>Eukaryota</taxon>
        <taxon>Viridiplantae</taxon>
        <taxon>Chlorophyta</taxon>
        <taxon>Pseudoscourfieldiophyceae</taxon>
        <taxon>Pseudoscourfieldiales</taxon>
        <taxon>Pycnococcaceae</taxon>
        <taxon>Pycnococcus</taxon>
    </lineage>
</organism>
<evidence type="ECO:0000256" key="2">
    <source>
        <dbReference type="ARBA" id="ARBA00022737"/>
    </source>
</evidence>
<dbReference type="EMBL" id="BNJQ01000008">
    <property type="protein sequence ID" value="GHP04740.1"/>
    <property type="molecule type" value="Genomic_DNA"/>
</dbReference>
<evidence type="ECO:0000313" key="5">
    <source>
        <dbReference type="EMBL" id="GHP04740.1"/>
    </source>
</evidence>
<dbReference type="SMART" id="SM00320">
    <property type="entry name" value="WD40"/>
    <property type="match status" value="9"/>
</dbReference>
<dbReference type="SUPFAM" id="SSF50978">
    <property type="entry name" value="WD40 repeat-like"/>
    <property type="match status" value="1"/>
</dbReference>
<dbReference type="InterPro" id="IPR011047">
    <property type="entry name" value="Quinoprotein_ADH-like_sf"/>
</dbReference>
<dbReference type="InterPro" id="IPR036322">
    <property type="entry name" value="WD40_repeat_dom_sf"/>
</dbReference>
<feature type="compositionally biased region" description="Polar residues" evidence="4">
    <location>
        <begin position="48"/>
        <end position="59"/>
    </location>
</feature>
<dbReference type="SUPFAM" id="SSF50998">
    <property type="entry name" value="Quinoprotein alcohol dehydrogenase-like"/>
    <property type="match status" value="1"/>
</dbReference>
<feature type="compositionally biased region" description="Low complexity" evidence="4">
    <location>
        <begin position="33"/>
        <end position="43"/>
    </location>
</feature>
<feature type="repeat" description="WD" evidence="3">
    <location>
        <begin position="270"/>
        <end position="299"/>
    </location>
</feature>
<reference evidence="5" key="1">
    <citation type="submission" date="2020-10" db="EMBL/GenBank/DDBJ databases">
        <title>Unveiling of a novel bifunctional photoreceptor, Dualchrome1, isolated from a cosmopolitan green alga.</title>
        <authorList>
            <person name="Suzuki S."/>
            <person name="Kawachi M."/>
        </authorList>
    </citation>
    <scope>NUCLEOTIDE SEQUENCE</scope>
    <source>
        <strain evidence="5">NIES 2893</strain>
    </source>
</reference>
<protein>
    <submittedName>
        <fullName evidence="5">Uncharacterized protein</fullName>
    </submittedName>
</protein>
<keyword evidence="6" id="KW-1185">Reference proteome</keyword>
<evidence type="ECO:0000313" key="6">
    <source>
        <dbReference type="Proteomes" id="UP000660262"/>
    </source>
</evidence>
<dbReference type="PANTHER" id="PTHR19848">
    <property type="entry name" value="WD40 REPEAT PROTEIN"/>
    <property type="match status" value="1"/>
</dbReference>
<evidence type="ECO:0000256" key="4">
    <source>
        <dbReference type="SAM" id="MobiDB-lite"/>
    </source>
</evidence>
<accession>A0A830HG38</accession>
<dbReference type="PROSITE" id="PS50082">
    <property type="entry name" value="WD_REPEATS_2"/>
    <property type="match status" value="2"/>
</dbReference>
<dbReference type="InterPro" id="IPR001680">
    <property type="entry name" value="WD40_rpt"/>
</dbReference>
<dbReference type="PROSITE" id="PS00678">
    <property type="entry name" value="WD_REPEATS_1"/>
    <property type="match status" value="1"/>
</dbReference>
<dbReference type="InterPro" id="IPR015943">
    <property type="entry name" value="WD40/YVTN_repeat-like_dom_sf"/>
</dbReference>
<dbReference type="OrthoDB" id="674604at2759"/>
<gene>
    <name evidence="5" type="ORF">PPROV_000349300</name>
</gene>
<sequence>MALVESEDNLSLGQGVPRKSKWSCASGGGASSAGGLSESTATGVPLRPTTSQTNTSGIASTLGGRSAASATIELLFGGNRAGADGNRNDDYWDKLEEEMERVTAEQYERELDLSYLGKDKAPGPTITMEAGRFFPTNVPQVALTKARKPQEEKQLASQVQRAEELMCFCFARDINRGGSIAMGRQDGCIVVAPSRKSGFGSDPVLLKGHRGAVRCLLALPRGCALPPSQSENAAALLASGATDASIILWEPEQMWRPGLGAASGCIVQTLRGHEGTVTSLARVGVLLVSGATDRTTRVWRATGGRTDAFHPWFECTYVLPPADGWVNTLNYATTSRVDDPGALAIGDSAGTLRVFYAVNAPRMPNGDRPPVGLSDASGSKVVTRTLPNGVQVARVWAEEEIVVVLCYDHTMRIYELGSAAVNVPKAAKVTVHNPAGCAYTGVDFDERRRNIVLSDREGYISLYSLERESVVFRERVSEDALVGVGYSETAPDDSVLSGGPRGVRYVHFDRDHDFTRTRIGPDEDHGHVMSVISVDLKRGPPPSTHRVPENGFRIFSVALDNRILQWDPVTSQIVQTLTEDRSEIVSMMYDDLVHGIVTGHVDGVVRLWDVDTGSTCNLRELPIAVTALCSADISSDSSSPDPRVFAGCANGQVALFDFSRRRGARPMLVSKFAVFTEGEGVTCLFHDPLQKALLVSGSNGTIRMFHRKLLMPIGTYCEKDAQPVHSAGCVAADTAALLSGCEDGRVRVWSRNIAGWNKSTFQVRKGYARESAGVDKQNTEHRSAPISSFVAHSGPVLAIGDGRVVAWLYGSGQVLHACAVHPEPTTCLALYVERKLAIVGCASGTVLRFALPDSVFIEGIGDEEDSGEEIDA</sequence>
<dbReference type="AlphaFoldDB" id="A0A830HG38"/>
<dbReference type="Proteomes" id="UP000660262">
    <property type="component" value="Unassembled WGS sequence"/>
</dbReference>
<keyword evidence="1 3" id="KW-0853">WD repeat</keyword>
<proteinExistence type="predicted"/>
<name>A0A830HG38_9CHLO</name>
<feature type="region of interest" description="Disordered" evidence="4">
    <location>
        <begin position="1"/>
        <end position="63"/>
    </location>
</feature>
<evidence type="ECO:0000256" key="3">
    <source>
        <dbReference type="PROSITE-ProRule" id="PRU00221"/>
    </source>
</evidence>
<comment type="caution">
    <text evidence="5">The sequence shown here is derived from an EMBL/GenBank/DDBJ whole genome shotgun (WGS) entry which is preliminary data.</text>
</comment>
<dbReference type="InterPro" id="IPR019775">
    <property type="entry name" value="WD40_repeat_CS"/>
</dbReference>
<dbReference type="Pfam" id="PF00400">
    <property type="entry name" value="WD40"/>
    <property type="match status" value="1"/>
</dbReference>
<dbReference type="Gene3D" id="2.130.10.10">
    <property type="entry name" value="YVTN repeat-like/Quinoprotein amine dehydrogenase"/>
    <property type="match status" value="3"/>
</dbReference>
<keyword evidence="2" id="KW-0677">Repeat</keyword>
<evidence type="ECO:0000256" key="1">
    <source>
        <dbReference type="ARBA" id="ARBA00022574"/>
    </source>
</evidence>
<dbReference type="SUPFAM" id="SSF101908">
    <property type="entry name" value="Putative isomerase YbhE"/>
    <property type="match status" value="1"/>
</dbReference>
<feature type="repeat" description="WD" evidence="3">
    <location>
        <begin position="577"/>
        <end position="618"/>
    </location>
</feature>